<dbReference type="SUPFAM" id="SSF56281">
    <property type="entry name" value="Metallo-hydrolase/oxidoreductase"/>
    <property type="match status" value="1"/>
</dbReference>
<sequence>MDATKRLVDMGVMPFRRKSSGGALKPHFSLTFRCEGRLRTFGVDTTRMGRSKDEGHHFLITHAHSDHYGSSAMLSENAIASDKTAVALELRHNKYFKGTTFKVGDTIDVEGVKIKTFSTHHSIGSTAFLFENDLGVRILVTGDIKDCKDLPDCDLLITEATYGHPEDPSCIFEDDFEAFNFAVSQARVGFGAYSFGKAQRAVSLIRMAGFDGPIEMEKNSLMLTKHLLGDEAGELLKLGEHDGRMCITSPWSLNRLPYDMKKYVLTGQKYYEHQTICISDHLDFNGLREMVYSMDPDYTLVYHPEQGNSQQFSRFLNKNGKQSCTISDITGAINEDIL</sequence>
<keyword evidence="3" id="KW-1185">Reference proteome</keyword>
<dbReference type="Proteomes" id="UP001320159">
    <property type="component" value="Unassembled WGS sequence"/>
</dbReference>
<name>A0AAP2RBU7_9EURY</name>
<comment type="caution">
    <text evidence="2">The sequence shown here is derived from an EMBL/GenBank/DDBJ whole genome shotgun (WGS) entry which is preliminary data.</text>
</comment>
<dbReference type="EMBL" id="PGCK01000004">
    <property type="protein sequence ID" value="MCD1294603.1"/>
    <property type="molecule type" value="Genomic_DNA"/>
</dbReference>
<dbReference type="InterPro" id="IPR001279">
    <property type="entry name" value="Metallo-B-lactamas"/>
</dbReference>
<proteinExistence type="predicted"/>
<dbReference type="RefSeq" id="WP_230741436.1">
    <property type="nucleotide sequence ID" value="NZ_PGCK01000004.1"/>
</dbReference>
<evidence type="ECO:0000259" key="1">
    <source>
        <dbReference type="SMART" id="SM00849"/>
    </source>
</evidence>
<dbReference type="PANTHER" id="PTHR11203:SF37">
    <property type="entry name" value="INTEGRATOR COMPLEX SUBUNIT 11"/>
    <property type="match status" value="1"/>
</dbReference>
<evidence type="ECO:0000313" key="2">
    <source>
        <dbReference type="EMBL" id="MCD1294603.1"/>
    </source>
</evidence>
<gene>
    <name evidence="2" type="ORF">CUJ83_06250</name>
</gene>
<reference evidence="2 3" key="1">
    <citation type="submission" date="2017-11" db="EMBL/GenBank/DDBJ databases">
        <title>Isolation and Characterization of Family Methanocellaceae Species from Potential Methane Hydrate Area Offshore Southwestern Taiwan.</title>
        <authorList>
            <person name="Zhang W.-L."/>
            <person name="Chen W.-C."/>
            <person name="Lai M.-C."/>
            <person name="Chen S.-C."/>
        </authorList>
    </citation>
    <scope>NUCLEOTIDE SEQUENCE [LARGE SCALE GENOMIC DNA]</scope>
    <source>
        <strain evidence="2 3">CWC-04</strain>
    </source>
</reference>
<evidence type="ECO:0000313" key="3">
    <source>
        <dbReference type="Proteomes" id="UP001320159"/>
    </source>
</evidence>
<accession>A0AAP2RBU7</accession>
<dbReference type="AlphaFoldDB" id="A0AAP2RBU7"/>
<dbReference type="SMART" id="SM00849">
    <property type="entry name" value="Lactamase_B"/>
    <property type="match status" value="1"/>
</dbReference>
<organism evidence="2 3">
    <name type="scientific">Methanooceanicella nereidis</name>
    <dbReference type="NCBI Taxonomy" id="2052831"/>
    <lineage>
        <taxon>Archaea</taxon>
        <taxon>Methanobacteriati</taxon>
        <taxon>Methanobacteriota</taxon>
        <taxon>Stenosarchaea group</taxon>
        <taxon>Methanomicrobia</taxon>
        <taxon>Methanocellales</taxon>
        <taxon>Methanocellaceae</taxon>
        <taxon>Methanooceanicella</taxon>
    </lineage>
</organism>
<dbReference type="Gene3D" id="3.60.15.10">
    <property type="entry name" value="Ribonuclease Z/Hydroxyacylglutathione hydrolase-like"/>
    <property type="match status" value="1"/>
</dbReference>
<feature type="domain" description="Metallo-beta-lactamase" evidence="1">
    <location>
        <begin position="26"/>
        <end position="183"/>
    </location>
</feature>
<dbReference type="InterPro" id="IPR050698">
    <property type="entry name" value="MBL"/>
</dbReference>
<dbReference type="GO" id="GO:0004521">
    <property type="term" value="F:RNA endonuclease activity"/>
    <property type="evidence" value="ECO:0007669"/>
    <property type="project" value="TreeGrafter"/>
</dbReference>
<protein>
    <recommendedName>
        <fullName evidence="1">Metallo-beta-lactamase domain-containing protein</fullName>
    </recommendedName>
</protein>
<dbReference type="PANTHER" id="PTHR11203">
    <property type="entry name" value="CLEAVAGE AND POLYADENYLATION SPECIFICITY FACTOR FAMILY MEMBER"/>
    <property type="match status" value="1"/>
</dbReference>
<dbReference type="InterPro" id="IPR036866">
    <property type="entry name" value="RibonucZ/Hydroxyglut_hydro"/>
</dbReference>